<dbReference type="Gene3D" id="1.20.1510.10">
    <property type="entry name" value="Cation efflux protein transmembrane domain"/>
    <property type="match status" value="1"/>
</dbReference>
<protein>
    <submittedName>
        <fullName evidence="11">Co/Zn/Cd cation transporter</fullName>
    </submittedName>
</protein>
<sequence length="317" mass="35527">MRVRQGYRLPPEKERLLRKAIRLEWISIFFVLSIVLAMYLSMGASQAMKMAMLEDLLALIPPVVFLLAMRVRHLPPDEQHPYGHSRAILLAFLAAAAAILMFGLFMLTSSLGSLLRQEHPSIGHFQLFDWQYPIWGGWVMIAALLYSLTPPLILGRLKLPLARALHERTLYADANMNKADWITSAAAIVGVLGIGMGFWWADSVAAAIISLDVLKDGVMQLRTAMRTLMDQRPTDIFSGEPLGLEQAIAESLRSEPDILDVEARLREEGHLVGGEIFVVFAPEQQVAHRAQQLVAQAAALDWRLYDLIVMPVEKIQR</sequence>
<feature type="transmembrane region" description="Helical" evidence="9">
    <location>
        <begin position="181"/>
        <end position="201"/>
    </location>
</feature>
<feature type="domain" description="Cation efflux protein transmembrane" evidence="10">
    <location>
        <begin position="27"/>
        <end position="229"/>
    </location>
</feature>
<feature type="transmembrane region" description="Helical" evidence="9">
    <location>
        <begin position="21"/>
        <end position="41"/>
    </location>
</feature>
<keyword evidence="7 9" id="KW-1133">Transmembrane helix</keyword>
<keyword evidence="6" id="KW-0406">Ion transport</keyword>
<accession>A0ABQ2CRH3</accession>
<dbReference type="InterPro" id="IPR050291">
    <property type="entry name" value="CDF_Transporter"/>
</dbReference>
<keyword evidence="4" id="KW-0410">Iron transport</keyword>
<evidence type="ECO:0000256" key="3">
    <source>
        <dbReference type="ARBA" id="ARBA00022448"/>
    </source>
</evidence>
<keyword evidence="4" id="KW-0408">Iron</keyword>
<proteinExistence type="inferred from homology"/>
<evidence type="ECO:0000313" key="12">
    <source>
        <dbReference type="Proteomes" id="UP000633263"/>
    </source>
</evidence>
<dbReference type="InterPro" id="IPR027469">
    <property type="entry name" value="Cation_efflux_TMD_sf"/>
</dbReference>
<evidence type="ECO:0000256" key="5">
    <source>
        <dbReference type="ARBA" id="ARBA00022692"/>
    </source>
</evidence>
<dbReference type="Proteomes" id="UP000633263">
    <property type="component" value="Unassembled WGS sequence"/>
</dbReference>
<dbReference type="PANTHER" id="PTHR43840:SF15">
    <property type="entry name" value="MITOCHONDRIAL METAL TRANSPORTER 1-RELATED"/>
    <property type="match status" value="1"/>
</dbReference>
<dbReference type="Pfam" id="PF01545">
    <property type="entry name" value="Cation_efflux"/>
    <property type="match status" value="1"/>
</dbReference>
<evidence type="ECO:0000256" key="6">
    <source>
        <dbReference type="ARBA" id="ARBA00022906"/>
    </source>
</evidence>
<dbReference type="EMBL" id="BMNN01000005">
    <property type="protein sequence ID" value="GGJ05926.1"/>
    <property type="molecule type" value="Genomic_DNA"/>
</dbReference>
<reference evidence="12" key="1">
    <citation type="journal article" date="2019" name="Int. J. Syst. Evol. Microbiol.">
        <title>The Global Catalogue of Microorganisms (GCM) 10K type strain sequencing project: providing services to taxonomists for standard genome sequencing and annotation.</title>
        <authorList>
            <consortium name="The Broad Institute Genomics Platform"/>
            <consortium name="The Broad Institute Genome Sequencing Center for Infectious Disease"/>
            <person name="Wu L."/>
            <person name="Ma J."/>
        </authorList>
    </citation>
    <scope>NUCLEOTIDE SEQUENCE [LARGE SCALE GENOMIC DNA]</scope>
    <source>
        <strain evidence="12">JCM 11590</strain>
    </source>
</reference>
<evidence type="ECO:0000256" key="1">
    <source>
        <dbReference type="ARBA" id="ARBA00004141"/>
    </source>
</evidence>
<evidence type="ECO:0000256" key="4">
    <source>
        <dbReference type="ARBA" id="ARBA00022496"/>
    </source>
</evidence>
<gene>
    <name evidence="11" type="ORF">GCM10009083_23550</name>
</gene>
<dbReference type="NCBIfam" id="TIGR01297">
    <property type="entry name" value="CDF"/>
    <property type="match status" value="1"/>
</dbReference>
<keyword evidence="12" id="KW-1185">Reference proteome</keyword>
<comment type="subcellular location">
    <subcellularLocation>
        <location evidence="1">Membrane</location>
        <topology evidence="1">Multi-pass membrane protein</topology>
    </subcellularLocation>
</comment>
<dbReference type="RefSeq" id="WP_188636847.1">
    <property type="nucleotide sequence ID" value="NZ_BMNN01000005.1"/>
</dbReference>
<evidence type="ECO:0000256" key="2">
    <source>
        <dbReference type="ARBA" id="ARBA00010212"/>
    </source>
</evidence>
<feature type="transmembrane region" description="Helical" evidence="9">
    <location>
        <begin position="88"/>
        <end position="112"/>
    </location>
</feature>
<dbReference type="InterPro" id="IPR002524">
    <property type="entry name" value="Cation_efflux"/>
</dbReference>
<dbReference type="SUPFAM" id="SSF161111">
    <property type="entry name" value="Cation efflux protein transmembrane domain-like"/>
    <property type="match status" value="1"/>
</dbReference>
<keyword evidence="5 9" id="KW-0812">Transmembrane</keyword>
<evidence type="ECO:0000259" key="10">
    <source>
        <dbReference type="Pfam" id="PF01545"/>
    </source>
</evidence>
<dbReference type="PANTHER" id="PTHR43840">
    <property type="entry name" value="MITOCHONDRIAL METAL TRANSPORTER 1-RELATED"/>
    <property type="match status" value="1"/>
</dbReference>
<keyword evidence="6" id="KW-0862">Zinc</keyword>
<keyword evidence="8 9" id="KW-0472">Membrane</keyword>
<feature type="transmembrane region" description="Helical" evidence="9">
    <location>
        <begin position="132"/>
        <end position="154"/>
    </location>
</feature>
<keyword evidence="3" id="KW-0813">Transport</keyword>
<evidence type="ECO:0000313" key="11">
    <source>
        <dbReference type="EMBL" id="GGJ05926.1"/>
    </source>
</evidence>
<organism evidence="11 12">
    <name type="scientific">Halopseudomonas pertucinogena</name>
    <dbReference type="NCBI Taxonomy" id="86175"/>
    <lineage>
        <taxon>Bacteria</taxon>
        <taxon>Pseudomonadati</taxon>
        <taxon>Pseudomonadota</taxon>
        <taxon>Gammaproteobacteria</taxon>
        <taxon>Pseudomonadales</taxon>
        <taxon>Pseudomonadaceae</taxon>
        <taxon>Halopseudomonas</taxon>
    </lineage>
</organism>
<keyword evidence="6" id="KW-0864">Zinc transport</keyword>
<feature type="transmembrane region" description="Helical" evidence="9">
    <location>
        <begin position="47"/>
        <end position="68"/>
    </location>
</feature>
<evidence type="ECO:0000256" key="7">
    <source>
        <dbReference type="ARBA" id="ARBA00022989"/>
    </source>
</evidence>
<evidence type="ECO:0000256" key="8">
    <source>
        <dbReference type="ARBA" id="ARBA00023136"/>
    </source>
</evidence>
<dbReference type="InterPro" id="IPR058533">
    <property type="entry name" value="Cation_efflux_TM"/>
</dbReference>
<comment type="similarity">
    <text evidence="2">Belongs to the cation diffusion facilitator (CDF) transporter (TC 2.A.4) family. FieF subfamily.</text>
</comment>
<comment type="caution">
    <text evidence="11">The sequence shown here is derived from an EMBL/GenBank/DDBJ whole genome shotgun (WGS) entry which is preliminary data.</text>
</comment>
<name>A0ABQ2CRH3_9GAMM</name>
<evidence type="ECO:0000256" key="9">
    <source>
        <dbReference type="SAM" id="Phobius"/>
    </source>
</evidence>